<gene>
    <name evidence="7" type="ORF">ES332_D06G158200v1</name>
</gene>
<evidence type="ECO:0000259" key="5">
    <source>
        <dbReference type="PROSITE" id="PS50011"/>
    </source>
</evidence>
<dbReference type="Proteomes" id="UP000322667">
    <property type="component" value="Chromosome D06"/>
</dbReference>
<accession>A0A5D2KIN2</accession>
<evidence type="ECO:0000256" key="1">
    <source>
        <dbReference type="ARBA" id="ARBA00022729"/>
    </source>
</evidence>
<evidence type="ECO:0000313" key="8">
    <source>
        <dbReference type="Proteomes" id="UP000322667"/>
    </source>
</evidence>
<dbReference type="Pfam" id="PF07714">
    <property type="entry name" value="PK_Tyr_Ser-Thr"/>
    <property type="match status" value="1"/>
</dbReference>
<dbReference type="InterPro" id="IPR017441">
    <property type="entry name" value="Protein_kinase_ATP_BS"/>
</dbReference>
<evidence type="ECO:0008006" key="9">
    <source>
        <dbReference type="Google" id="ProtNLM"/>
    </source>
</evidence>
<dbReference type="EMBL" id="CM017628">
    <property type="protein sequence ID" value="TYH67011.1"/>
    <property type="molecule type" value="Genomic_DNA"/>
</dbReference>
<dbReference type="Gene3D" id="3.30.430.20">
    <property type="entry name" value="Gnk2 domain, C-X8-C-X2-C motif"/>
    <property type="match status" value="2"/>
</dbReference>
<dbReference type="InterPro" id="IPR011009">
    <property type="entry name" value="Kinase-like_dom_sf"/>
</dbReference>
<dbReference type="SUPFAM" id="SSF56112">
    <property type="entry name" value="Protein kinase-like (PK-like)"/>
    <property type="match status" value="1"/>
</dbReference>
<keyword evidence="1 4" id="KW-0732">Signal</keyword>
<feature type="signal peptide" evidence="4">
    <location>
        <begin position="1"/>
        <end position="23"/>
    </location>
</feature>
<dbReference type="PANTHER" id="PTHR32099:SF51">
    <property type="entry name" value="CYSTEINE-RICH RECEPTOR-LIKE PROTEIN KINASE 25 ISOFORM X1"/>
    <property type="match status" value="1"/>
</dbReference>
<evidence type="ECO:0000256" key="3">
    <source>
        <dbReference type="PROSITE-ProRule" id="PRU10141"/>
    </source>
</evidence>
<keyword evidence="2" id="KW-0677">Repeat</keyword>
<feature type="chain" id="PRO_5022993800" description="Gnk2-homologous domain-containing protein" evidence="4">
    <location>
        <begin position="24"/>
        <end position="390"/>
    </location>
</feature>
<proteinExistence type="predicted"/>
<dbReference type="InterPro" id="IPR002902">
    <property type="entry name" value="GNK2"/>
</dbReference>
<dbReference type="GO" id="GO:0004672">
    <property type="term" value="F:protein kinase activity"/>
    <property type="evidence" value="ECO:0007669"/>
    <property type="project" value="InterPro"/>
</dbReference>
<dbReference type="InterPro" id="IPR038408">
    <property type="entry name" value="GNK2_sf"/>
</dbReference>
<feature type="domain" description="Protein kinase" evidence="5">
    <location>
        <begin position="306"/>
        <end position="390"/>
    </location>
</feature>
<dbReference type="CDD" id="cd23509">
    <property type="entry name" value="Gnk2-like"/>
    <property type="match status" value="2"/>
</dbReference>
<dbReference type="GO" id="GO:0005524">
    <property type="term" value="F:ATP binding"/>
    <property type="evidence" value="ECO:0007669"/>
    <property type="project" value="UniProtKB-UniRule"/>
</dbReference>
<dbReference type="InterPro" id="IPR000719">
    <property type="entry name" value="Prot_kinase_dom"/>
</dbReference>
<feature type="domain" description="Gnk2-homologous" evidence="6">
    <location>
        <begin position="29"/>
        <end position="132"/>
    </location>
</feature>
<protein>
    <recommendedName>
        <fullName evidence="9">Gnk2-homologous domain-containing protein</fullName>
    </recommendedName>
</protein>
<keyword evidence="3" id="KW-0067">ATP-binding</keyword>
<keyword evidence="3" id="KW-0547">Nucleotide-binding</keyword>
<evidence type="ECO:0000259" key="6">
    <source>
        <dbReference type="PROSITE" id="PS51473"/>
    </source>
</evidence>
<dbReference type="FunFam" id="3.30.430.20:FF:000002">
    <property type="entry name" value="Cysteine-rich receptor-like protein kinase 10"/>
    <property type="match status" value="1"/>
</dbReference>
<dbReference type="AlphaFoldDB" id="A0A5D2KIN2"/>
<evidence type="ECO:0000256" key="4">
    <source>
        <dbReference type="SAM" id="SignalP"/>
    </source>
</evidence>
<evidence type="ECO:0000313" key="7">
    <source>
        <dbReference type="EMBL" id="TYH67011.1"/>
    </source>
</evidence>
<sequence length="390" mass="42749">MKMGSSTLLFLLALSLVFNFSTAQNSNKLTTSSCSNGRGNFTAGSTYEANLNNLLPSFSSITANDYGFYNLSVGQDPDTANAIALCRGDVQPDVCLSCINNATSEITSKCPNRKEAAIWYDFCMLRYSNRSIVGVMDSSLVTGLLNPSNVTDADSFRGALNNLLVDLMNKASSGDSLRKFATGNVIDPALQPIYALEQCTPDLSQEDCTTCLERALQEIPVCCGGKRGGQVILTSCFVRFEMERFYDEPAVSPPPGTSVVIIIICIYFVLRARKTKETVETLDAEIINPESLQFDFGTIRTATNNFSDENKLGQGGFGSVYKGRLSFGQDIAVKRLSRESKQGDSEFKNEVLLVAKLQHRNSELLEDSFIFTKILGFELFIAISKLVMFC</sequence>
<dbReference type="FunFam" id="3.30.430.20:FF:000003">
    <property type="entry name" value="Cysteine-rich RLK (RECEPTOR-like protein kinase) 10"/>
    <property type="match status" value="1"/>
</dbReference>
<feature type="domain" description="Gnk2-homologous" evidence="6">
    <location>
        <begin position="138"/>
        <end position="245"/>
    </location>
</feature>
<name>A0A5D2KIN2_GOSTO</name>
<dbReference type="PROSITE" id="PS00107">
    <property type="entry name" value="PROTEIN_KINASE_ATP"/>
    <property type="match status" value="1"/>
</dbReference>
<evidence type="ECO:0000256" key="2">
    <source>
        <dbReference type="ARBA" id="ARBA00022737"/>
    </source>
</evidence>
<reference evidence="7 8" key="1">
    <citation type="submission" date="2019-07" db="EMBL/GenBank/DDBJ databases">
        <title>WGS assembly of Gossypium tomentosum.</title>
        <authorList>
            <person name="Chen Z.J."/>
            <person name="Sreedasyam A."/>
            <person name="Ando A."/>
            <person name="Song Q."/>
            <person name="De L."/>
            <person name="Hulse-Kemp A."/>
            <person name="Ding M."/>
            <person name="Ye W."/>
            <person name="Kirkbride R."/>
            <person name="Jenkins J."/>
            <person name="Plott C."/>
            <person name="Lovell J."/>
            <person name="Lin Y.-M."/>
            <person name="Vaughn R."/>
            <person name="Liu B."/>
            <person name="Li W."/>
            <person name="Simpson S."/>
            <person name="Scheffler B."/>
            <person name="Saski C."/>
            <person name="Grover C."/>
            <person name="Hu G."/>
            <person name="Conover J."/>
            <person name="Carlson J."/>
            <person name="Shu S."/>
            <person name="Boston L."/>
            <person name="Williams M."/>
            <person name="Peterson D."/>
            <person name="Mcgee K."/>
            <person name="Jones D."/>
            <person name="Wendel J."/>
            <person name="Stelly D."/>
            <person name="Grimwood J."/>
            <person name="Schmutz J."/>
        </authorList>
    </citation>
    <scope>NUCLEOTIDE SEQUENCE [LARGE SCALE GENOMIC DNA]</scope>
    <source>
        <strain evidence="7">7179.01</strain>
    </source>
</reference>
<dbReference type="PANTHER" id="PTHR32099">
    <property type="entry name" value="CYSTEINE-RICH REPEAT SECRETORY PROTEIN"/>
    <property type="match status" value="1"/>
</dbReference>
<dbReference type="Pfam" id="PF01657">
    <property type="entry name" value="Stress-antifung"/>
    <property type="match status" value="2"/>
</dbReference>
<keyword evidence="8" id="KW-1185">Reference proteome</keyword>
<dbReference type="Gene3D" id="3.30.200.20">
    <property type="entry name" value="Phosphorylase Kinase, domain 1"/>
    <property type="match status" value="1"/>
</dbReference>
<dbReference type="InterPro" id="IPR001245">
    <property type="entry name" value="Ser-Thr/Tyr_kinase_cat_dom"/>
</dbReference>
<dbReference type="PROSITE" id="PS50011">
    <property type="entry name" value="PROTEIN_KINASE_DOM"/>
    <property type="match status" value="1"/>
</dbReference>
<organism evidence="7 8">
    <name type="scientific">Gossypium tomentosum</name>
    <name type="common">Hawaiian cotton</name>
    <name type="synonym">Gossypium sandvicense</name>
    <dbReference type="NCBI Taxonomy" id="34277"/>
    <lineage>
        <taxon>Eukaryota</taxon>
        <taxon>Viridiplantae</taxon>
        <taxon>Streptophyta</taxon>
        <taxon>Embryophyta</taxon>
        <taxon>Tracheophyta</taxon>
        <taxon>Spermatophyta</taxon>
        <taxon>Magnoliopsida</taxon>
        <taxon>eudicotyledons</taxon>
        <taxon>Gunneridae</taxon>
        <taxon>Pentapetalae</taxon>
        <taxon>rosids</taxon>
        <taxon>malvids</taxon>
        <taxon>Malvales</taxon>
        <taxon>Malvaceae</taxon>
        <taxon>Malvoideae</taxon>
        <taxon>Gossypium</taxon>
    </lineage>
</organism>
<dbReference type="PROSITE" id="PS51473">
    <property type="entry name" value="GNK2"/>
    <property type="match status" value="2"/>
</dbReference>
<feature type="binding site" evidence="3">
    <location>
        <position position="334"/>
    </location>
    <ligand>
        <name>ATP</name>
        <dbReference type="ChEBI" id="CHEBI:30616"/>
    </ligand>
</feature>